<accession>A0ABR7VF97</accession>
<proteinExistence type="predicted"/>
<dbReference type="RefSeq" id="WP_188315157.1">
    <property type="nucleotide sequence ID" value="NZ_JABTCG010000005.1"/>
</dbReference>
<gene>
    <name evidence="8" type="ORF">HPE63_15305</name>
</gene>
<dbReference type="SUPFAM" id="SSF53474">
    <property type="entry name" value="alpha/beta-Hydrolases"/>
    <property type="match status" value="1"/>
</dbReference>
<dbReference type="EMBL" id="JABTCG010000005">
    <property type="protein sequence ID" value="MBD0852048.1"/>
    <property type="molecule type" value="Genomic_DNA"/>
</dbReference>
<evidence type="ECO:0000313" key="9">
    <source>
        <dbReference type="Proteomes" id="UP000598350"/>
    </source>
</evidence>
<dbReference type="InterPro" id="IPR010126">
    <property type="entry name" value="Esterase_phb"/>
</dbReference>
<keyword evidence="3" id="KW-0858">Xylan degradation</keyword>
<dbReference type="PANTHER" id="PTHR38050">
    <property type="match status" value="1"/>
</dbReference>
<evidence type="ECO:0000256" key="1">
    <source>
        <dbReference type="ARBA" id="ARBA00004613"/>
    </source>
</evidence>
<evidence type="ECO:0000256" key="3">
    <source>
        <dbReference type="ARBA" id="ARBA00022651"/>
    </source>
</evidence>
<dbReference type="Pfam" id="PF10503">
    <property type="entry name" value="Esterase_PHB"/>
    <property type="match status" value="1"/>
</dbReference>
<comment type="caution">
    <text evidence="8">The sequence shown here is derived from an EMBL/GenBank/DDBJ whole genome shotgun (WGS) entry which is preliminary data.</text>
</comment>
<evidence type="ECO:0000256" key="2">
    <source>
        <dbReference type="ARBA" id="ARBA00022525"/>
    </source>
</evidence>
<name>A0ABR7VF97_9FLAO</name>
<reference evidence="8 9" key="1">
    <citation type="submission" date="2020-05" db="EMBL/GenBank/DDBJ databases">
        <title>The draft genome sequence of Maribacter arenosus CAU 1321.</title>
        <authorList>
            <person name="Mu L."/>
        </authorList>
    </citation>
    <scope>NUCLEOTIDE SEQUENCE [LARGE SCALE GENOMIC DNA]</scope>
    <source>
        <strain evidence="8 9">CAU 1321</strain>
    </source>
</reference>
<organism evidence="8 9">
    <name type="scientific">Maribacter arenosus</name>
    <dbReference type="NCBI Taxonomy" id="1854708"/>
    <lineage>
        <taxon>Bacteria</taxon>
        <taxon>Pseudomonadati</taxon>
        <taxon>Bacteroidota</taxon>
        <taxon>Flavobacteriia</taxon>
        <taxon>Flavobacteriales</taxon>
        <taxon>Flavobacteriaceae</taxon>
        <taxon>Maribacter</taxon>
    </lineage>
</organism>
<keyword evidence="9" id="KW-1185">Reference proteome</keyword>
<dbReference type="Proteomes" id="UP000598350">
    <property type="component" value="Unassembled WGS sequence"/>
</dbReference>
<evidence type="ECO:0000256" key="6">
    <source>
        <dbReference type="ARBA" id="ARBA00023277"/>
    </source>
</evidence>
<evidence type="ECO:0000256" key="7">
    <source>
        <dbReference type="ARBA" id="ARBA00023326"/>
    </source>
</evidence>
<keyword evidence="7" id="KW-0624">Polysaccharide degradation</keyword>
<sequence>MKTIITLFFGSITVLVLNLNTCASKRGATISDQTYTLQHDGIKRNYIVHIPPADKLQKPVPLLFHIHGGGGTAKGTAGLTFGRFNELADRDGFIVVYPNAIDKNWNDGRKLADVKASEENIDDVGFIIAIVNVIKQKYKIDTTRIFTTGMSNGGFMSARLLCDASELFRGGAILTASLSKDYLPKCDPQKPVAVMVMNGTDDPLVPYDGGPVKVFRKTRGDIVSTDEFVGFWKEKNGCTTKKNTVELPNTADDGTTVSVDEYDDCENQGALVLYKINGGGHTWPGGKQYLGKRWIGRTNRDIVACDVIWDFFKTLPDTQ</sequence>
<evidence type="ECO:0000313" key="8">
    <source>
        <dbReference type="EMBL" id="MBD0852048.1"/>
    </source>
</evidence>
<dbReference type="InterPro" id="IPR029058">
    <property type="entry name" value="AB_hydrolase_fold"/>
</dbReference>
<evidence type="ECO:0000256" key="5">
    <source>
        <dbReference type="ARBA" id="ARBA00022801"/>
    </source>
</evidence>
<keyword evidence="4" id="KW-0732">Signal</keyword>
<keyword evidence="2" id="KW-0964">Secreted</keyword>
<comment type="subcellular location">
    <subcellularLocation>
        <location evidence="1">Secreted</location>
    </subcellularLocation>
</comment>
<dbReference type="Gene3D" id="3.40.50.1820">
    <property type="entry name" value="alpha/beta hydrolase"/>
    <property type="match status" value="1"/>
</dbReference>
<evidence type="ECO:0000256" key="4">
    <source>
        <dbReference type="ARBA" id="ARBA00022729"/>
    </source>
</evidence>
<dbReference type="PANTHER" id="PTHR38050:SF2">
    <property type="entry name" value="FERULOYL ESTERASE C-RELATED"/>
    <property type="match status" value="1"/>
</dbReference>
<dbReference type="InterPro" id="IPR043595">
    <property type="entry name" value="FaeB/C/D"/>
</dbReference>
<protein>
    <submittedName>
        <fullName evidence="8">Prolyl oligopeptidase family serine peptidase</fullName>
    </submittedName>
</protein>
<keyword evidence="6" id="KW-0119">Carbohydrate metabolism</keyword>
<keyword evidence="5" id="KW-0378">Hydrolase</keyword>